<sequence length="359" mass="39493">MTGEATTGQGLRGYGGRTGTDRDRAAGCDWPVVSACSQAALRRPLIALRGVGSHGRLPAGLLVDIVEARLGRRRGARAGLFASLWPGKWSRQSCHDSESGFMREERKSGQRFHSLLPLFFDILDRHDLTSVAHRRQYLPYSSCTKSQRLILDIGPIHPVSRLSSLVSCVSSLIRSTTFHQIQEQENSRAKERQAKHGDPDPDPAATAHHPHQPPVRAPPPHAQLPRHPGPPRPDAHLARSARPLPRPAATYPAPAPGRPHPAALAGRPARAHRTDAAPHLPHAHDPRRAPPGPQPRRHPAEPPAAAPAERRGARLLGRAPVGFLSLWVGGWLVYRLCSVCYSRLREEYEYHLMTIQIEI</sequence>
<gene>
    <name evidence="2" type="ORF">MBM_08155</name>
</gene>
<feature type="region of interest" description="Disordered" evidence="1">
    <location>
        <begin position="179"/>
        <end position="309"/>
    </location>
</feature>
<reference evidence="2 3" key="1">
    <citation type="journal article" date="2012" name="BMC Genomics">
        <title>Sequencing the genome of Marssonina brunnea reveals fungus-poplar co-evolution.</title>
        <authorList>
            <person name="Zhu S."/>
            <person name="Cao Y.-Z."/>
            <person name="Jiang C."/>
            <person name="Tan B.-Y."/>
            <person name="Wang Z."/>
            <person name="Feng S."/>
            <person name="Zhang L."/>
            <person name="Su X.-H."/>
            <person name="Brejova B."/>
            <person name="Vinar T."/>
            <person name="Xu M."/>
            <person name="Wang M.-X."/>
            <person name="Zhang S.-G."/>
            <person name="Huang M.-R."/>
            <person name="Wu R."/>
            <person name="Zhou Y."/>
        </authorList>
    </citation>
    <scope>NUCLEOTIDE SEQUENCE [LARGE SCALE GENOMIC DNA]</scope>
    <source>
        <strain evidence="2 3">MB_m1</strain>
    </source>
</reference>
<feature type="compositionally biased region" description="Basic and acidic residues" evidence="1">
    <location>
        <begin position="185"/>
        <end position="199"/>
    </location>
</feature>
<proteinExistence type="predicted"/>
<dbReference type="KEGG" id="mbe:MBM_08155"/>
<evidence type="ECO:0000313" key="2">
    <source>
        <dbReference type="EMBL" id="EKD13954.1"/>
    </source>
</evidence>
<protein>
    <submittedName>
        <fullName evidence="2">Uncharacterized protein</fullName>
    </submittedName>
</protein>
<keyword evidence="3" id="KW-1185">Reference proteome</keyword>
<evidence type="ECO:0000313" key="3">
    <source>
        <dbReference type="Proteomes" id="UP000006753"/>
    </source>
</evidence>
<accession>K1XN80</accession>
<dbReference type="InParanoid" id="K1XN80"/>
<dbReference type="AlphaFoldDB" id="K1XN80"/>
<dbReference type="HOGENOM" id="CLU_771785_0_0_1"/>
<dbReference type="Proteomes" id="UP000006753">
    <property type="component" value="Unassembled WGS sequence"/>
</dbReference>
<dbReference type="EMBL" id="JH921448">
    <property type="protein sequence ID" value="EKD13954.1"/>
    <property type="molecule type" value="Genomic_DNA"/>
</dbReference>
<name>K1XN80_MARBU</name>
<feature type="compositionally biased region" description="Low complexity" evidence="1">
    <location>
        <begin position="238"/>
        <end position="252"/>
    </location>
</feature>
<feature type="compositionally biased region" description="Basic and acidic residues" evidence="1">
    <location>
        <begin position="272"/>
        <end position="288"/>
    </location>
</feature>
<evidence type="ECO:0000256" key="1">
    <source>
        <dbReference type="SAM" id="MobiDB-lite"/>
    </source>
</evidence>
<organism evidence="2 3">
    <name type="scientific">Marssonina brunnea f. sp. multigermtubi (strain MB_m1)</name>
    <name type="common">Marssonina leaf spot fungus</name>
    <dbReference type="NCBI Taxonomy" id="1072389"/>
    <lineage>
        <taxon>Eukaryota</taxon>
        <taxon>Fungi</taxon>
        <taxon>Dikarya</taxon>
        <taxon>Ascomycota</taxon>
        <taxon>Pezizomycotina</taxon>
        <taxon>Leotiomycetes</taxon>
        <taxon>Helotiales</taxon>
        <taxon>Drepanopezizaceae</taxon>
        <taxon>Drepanopeziza</taxon>
    </lineage>
</organism>
<feature type="compositionally biased region" description="Pro residues" evidence="1">
    <location>
        <begin position="212"/>
        <end position="232"/>
    </location>
</feature>